<name>A0A2P9EN64_ECOLX</name>
<protein>
    <submittedName>
        <fullName evidence="1">Uncharacterized protein</fullName>
    </submittedName>
</protein>
<keyword evidence="1" id="KW-0614">Plasmid</keyword>
<evidence type="ECO:0000313" key="1">
    <source>
        <dbReference type="EMBL" id="SPE09166.1"/>
    </source>
</evidence>
<dbReference type="AlphaFoldDB" id="A0A2P9EN64"/>
<reference evidence="1" key="1">
    <citation type="submission" date="2018-02" db="EMBL/GenBank/DDBJ databases">
        <authorList>
            <person name="Cohen D.B."/>
            <person name="Kent A.D."/>
        </authorList>
    </citation>
    <scope>NUCLEOTIDE SEQUENCE</scope>
    <source>
        <strain evidence="1">727</strain>
    </source>
</reference>
<dbReference type="RefSeq" id="WP_020956883.1">
    <property type="nucleotide sequence ID" value="NZ_CP047573.1"/>
</dbReference>
<organism evidence="1">
    <name type="scientific">Escherichia coli</name>
    <dbReference type="NCBI Taxonomy" id="562"/>
    <lineage>
        <taxon>Bacteria</taxon>
        <taxon>Pseudomonadati</taxon>
        <taxon>Pseudomonadota</taxon>
        <taxon>Gammaproteobacteria</taxon>
        <taxon>Enterobacterales</taxon>
        <taxon>Enterobacteriaceae</taxon>
        <taxon>Escherichia</taxon>
    </lineage>
</organism>
<gene>
    <name evidence="1" type="ORF">RCS55TR727_P0027</name>
</gene>
<accession>A0A2P9EN64</accession>
<proteinExistence type="predicted"/>
<geneLocation type="plasmid" evidence="1">
    <name>RCS55TR727_p</name>
</geneLocation>
<sequence>MVKRKQVDIHEIYEALKCLGHTRLWLRDNGKYNRLIITWDNLVAASYDPYLKSWNFRKNACRVNYNAKNEIPPGKSSVLTELADSGHAWMQMLDGDW</sequence>
<dbReference type="EMBL" id="LT985322">
    <property type="protein sequence ID" value="SPE09166.1"/>
    <property type="molecule type" value="Genomic_DNA"/>
</dbReference>